<dbReference type="EC" id="6.2.1.26" evidence="6"/>
<organism evidence="6 7">
    <name type="scientific">Rahnella bonaserana</name>
    <dbReference type="NCBI Taxonomy" id="2816248"/>
    <lineage>
        <taxon>Bacteria</taxon>
        <taxon>Pseudomonadati</taxon>
        <taxon>Pseudomonadota</taxon>
        <taxon>Gammaproteobacteria</taxon>
        <taxon>Enterobacterales</taxon>
        <taxon>Yersiniaceae</taxon>
        <taxon>Rahnella</taxon>
    </lineage>
</organism>
<reference evidence="6 7" key="1">
    <citation type="submission" date="2021-03" db="EMBL/GenBank/DDBJ databases">
        <title>Five novel Rahnella species.</title>
        <authorList>
            <person name="Brady C."/>
            <person name="Asselin J."/>
            <person name="Beer S."/>
            <person name="Bruberg M.B."/>
            <person name="Crampton B."/>
            <person name="Venter S."/>
            <person name="Arnold D."/>
            <person name="Denman S."/>
        </authorList>
    </citation>
    <scope>NUCLEOTIDE SEQUENCE [LARGE SCALE GENOMIC DNA]</scope>
    <source>
        <strain evidence="6 7">H11b</strain>
    </source>
</reference>
<dbReference type="NCBIfam" id="NF006539">
    <property type="entry name" value="PRK09029.1"/>
    <property type="match status" value="1"/>
</dbReference>
<dbReference type="Pfam" id="PF00501">
    <property type="entry name" value="AMP-binding"/>
    <property type="match status" value="1"/>
</dbReference>
<dbReference type="PROSITE" id="PS00455">
    <property type="entry name" value="AMP_BINDING"/>
    <property type="match status" value="1"/>
</dbReference>
<evidence type="ECO:0000259" key="5">
    <source>
        <dbReference type="Pfam" id="PF13193"/>
    </source>
</evidence>
<evidence type="ECO:0000256" key="2">
    <source>
        <dbReference type="ARBA" id="ARBA00022741"/>
    </source>
</evidence>
<keyword evidence="2" id="KW-0547">Nucleotide-binding</keyword>
<keyword evidence="7" id="KW-1185">Reference proteome</keyword>
<dbReference type="Proteomes" id="UP000734343">
    <property type="component" value="Unassembled WGS sequence"/>
</dbReference>
<evidence type="ECO:0000256" key="3">
    <source>
        <dbReference type="ARBA" id="ARBA00022840"/>
    </source>
</evidence>
<gene>
    <name evidence="6" type="primary">menE</name>
    <name evidence="6" type="ORF">J1778_19480</name>
</gene>
<evidence type="ECO:0000256" key="1">
    <source>
        <dbReference type="ARBA" id="ARBA00022598"/>
    </source>
</evidence>
<dbReference type="GO" id="GO:0008756">
    <property type="term" value="F:o-succinylbenzoate-CoA ligase activity"/>
    <property type="evidence" value="ECO:0007669"/>
    <property type="project" value="UniProtKB-EC"/>
</dbReference>
<feature type="domain" description="AMP-binding enzyme C-terminal" evidence="5">
    <location>
        <begin position="371"/>
        <end position="433"/>
    </location>
</feature>
<accession>A0ABS6LZG4</accession>
<sequence>MAEQVMTDWPWRQWSAQTPFAMALKAGDVSWCWRDLQHRIDSLAAGFIAQGVTEGTGVVLRSKNNLDALLSYLALLQTGARLLPLNPQLPHALCDELLSQLNIDFMLDLAETALDLNIPALSLQNAWSVSAVAWRPDRVATLTLTSGSTGLPKAAAHTAAAHLASAAGVLGLITFTQHHSWMLSLPQFHVSGQGIIWRWLLAGATLVLADGQPFDVALEQCSHASLVPTQLWRLLKGRSLPEKLKDVLLGGAQIPPELTLQAERAGIRCWCGYGMTETASTVTAKRAEGSAGVGQPLSGKDVKIVDQEVLIRSDSLACGYWKNGALTPVVSADGWLHTRDRGKWRDDELLIAGRLDNLFFSGGEGIQPEDIEKVLVSHPQVSQAFVVPVEDEQFGQRPVAVLEAQAGLLYEELNLWLSNKIPRFQLPVAYHSLPETLAQGGIKISRASVRQWIDRLSSSLHV</sequence>
<dbReference type="PANTHER" id="PTHR43767">
    <property type="entry name" value="LONG-CHAIN-FATTY-ACID--COA LIGASE"/>
    <property type="match status" value="1"/>
</dbReference>
<dbReference type="InterPro" id="IPR010192">
    <property type="entry name" value="MenE"/>
</dbReference>
<dbReference type="NCBIfam" id="TIGR01923">
    <property type="entry name" value="menE"/>
    <property type="match status" value="1"/>
</dbReference>
<name>A0ABS6LZG4_9GAMM</name>
<keyword evidence="1 6" id="KW-0436">Ligase</keyword>
<dbReference type="PANTHER" id="PTHR43767:SF1">
    <property type="entry name" value="NONRIBOSOMAL PEPTIDE SYNTHASE PES1 (EUROFUNG)-RELATED"/>
    <property type="match status" value="1"/>
</dbReference>
<evidence type="ECO:0000313" key="7">
    <source>
        <dbReference type="Proteomes" id="UP000734343"/>
    </source>
</evidence>
<keyword evidence="3" id="KW-0067">ATP-binding</keyword>
<dbReference type="InterPro" id="IPR000873">
    <property type="entry name" value="AMP-dep_synth/lig_dom"/>
</dbReference>
<dbReference type="CDD" id="cd17630">
    <property type="entry name" value="OSB_MenE-like"/>
    <property type="match status" value="1"/>
</dbReference>
<dbReference type="EMBL" id="JAFMOW010000066">
    <property type="protein sequence ID" value="MBU9857454.1"/>
    <property type="molecule type" value="Genomic_DNA"/>
</dbReference>
<comment type="caution">
    <text evidence="6">The sequence shown here is derived from an EMBL/GenBank/DDBJ whole genome shotgun (WGS) entry which is preliminary data.</text>
</comment>
<dbReference type="InterPro" id="IPR025110">
    <property type="entry name" value="AMP-bd_C"/>
</dbReference>
<dbReference type="InterPro" id="IPR020845">
    <property type="entry name" value="AMP-binding_CS"/>
</dbReference>
<protein>
    <submittedName>
        <fullName evidence="6">O-succinylbenzoate--CoA ligase</fullName>
        <ecNumber evidence="6">6.2.1.26</ecNumber>
    </submittedName>
</protein>
<feature type="domain" description="AMP-dependent synthetase/ligase" evidence="4">
    <location>
        <begin position="12"/>
        <end position="321"/>
    </location>
</feature>
<evidence type="ECO:0000313" key="6">
    <source>
        <dbReference type="EMBL" id="MBU9857454.1"/>
    </source>
</evidence>
<dbReference type="RefSeq" id="WP_217174551.1">
    <property type="nucleotide sequence ID" value="NZ_JAFMOW010000066.1"/>
</dbReference>
<dbReference type="InterPro" id="IPR050237">
    <property type="entry name" value="ATP-dep_AMP-bd_enzyme"/>
</dbReference>
<proteinExistence type="predicted"/>
<dbReference type="Pfam" id="PF13193">
    <property type="entry name" value="AMP-binding_C"/>
    <property type="match status" value="1"/>
</dbReference>
<evidence type="ECO:0000259" key="4">
    <source>
        <dbReference type="Pfam" id="PF00501"/>
    </source>
</evidence>